<feature type="transmembrane region" description="Helical" evidence="13">
    <location>
        <begin position="20"/>
        <end position="41"/>
    </location>
</feature>
<evidence type="ECO:0000256" key="3">
    <source>
        <dbReference type="ARBA" id="ARBA00004651"/>
    </source>
</evidence>
<organism evidence="16 17">
    <name type="scientific">Legionella massiliensis</name>
    <dbReference type="NCBI Taxonomy" id="1034943"/>
    <lineage>
        <taxon>Bacteria</taxon>
        <taxon>Pseudomonadati</taxon>
        <taxon>Pseudomonadota</taxon>
        <taxon>Gammaproteobacteria</taxon>
        <taxon>Legionellales</taxon>
        <taxon>Legionellaceae</taxon>
        <taxon>Legionella</taxon>
    </lineage>
</organism>
<keyword evidence="8 13" id="KW-1133">Transmembrane helix</keyword>
<evidence type="ECO:0000259" key="15">
    <source>
        <dbReference type="Pfam" id="PF08345"/>
    </source>
</evidence>
<evidence type="ECO:0000259" key="14">
    <source>
        <dbReference type="Pfam" id="PF01514"/>
    </source>
</evidence>
<comment type="function">
    <text evidence="1">The M ring may be actively involved in energy transduction.</text>
</comment>
<sequence>MNYLKEYLSWFNSQSKTRQLTLLASLAFLVLMTLAFCYWFTIPNYAVLFNQLDSRDANQIINQLEQANISYQLRNQGSDILIDKNLIDKTRIKLMTSTMQFSGSVGFELFDKSDFGLTDFSQKINYQRALQGELERTINSLDEVRQVRVHLVIPEQHLFQQTDNQPRAAISLQLLRPLTPQQVSSIQQLVSASVAKLQKSKVIIVDQNGNNLTNSDEDPASGHFARKKNMEHYLNEKVLQLLNRVFADEEFMVKIDVSLNYDELQRELVKPQQEGIITHEKETRHSTSTKAEKPQTNQDLTREKSYQFGTEKERFTRASGKIERLTISVVVPENTNSQTLKQIERLVKSVVGFDEKRGDTISVEALIAEQQTSVIPVIPFKQQAVSKDMFYLASASLVAILLVFLPFNFRRRQQKRQLLLAELTSWLSHHD</sequence>
<feature type="domain" description="Flagellar M-ring N-terminal" evidence="14">
    <location>
        <begin position="42"/>
        <end position="213"/>
    </location>
</feature>
<dbReference type="GO" id="GO:0005886">
    <property type="term" value="C:plasma membrane"/>
    <property type="evidence" value="ECO:0007669"/>
    <property type="project" value="UniProtKB-SubCell"/>
</dbReference>
<accession>A0A078KVQ0</accession>
<evidence type="ECO:0000256" key="2">
    <source>
        <dbReference type="ARBA" id="ARBA00004117"/>
    </source>
</evidence>
<gene>
    <name evidence="16" type="primary">fliF_1</name>
    <name evidence="16" type="ORF">BN59_01340</name>
</gene>
<evidence type="ECO:0000256" key="6">
    <source>
        <dbReference type="ARBA" id="ARBA00022475"/>
    </source>
</evidence>
<evidence type="ECO:0000313" key="16">
    <source>
        <dbReference type="EMBL" id="CDZ77061.1"/>
    </source>
</evidence>
<evidence type="ECO:0000256" key="8">
    <source>
        <dbReference type="ARBA" id="ARBA00022989"/>
    </source>
</evidence>
<evidence type="ECO:0000313" key="17">
    <source>
        <dbReference type="Proteomes" id="UP000044071"/>
    </source>
</evidence>
<feature type="compositionally biased region" description="Basic and acidic residues" evidence="12">
    <location>
        <begin position="277"/>
        <end position="293"/>
    </location>
</feature>
<comment type="subunit">
    <text evidence="11">The basal body constitutes a major portion of the flagellar organelle and consists of four rings (L,P,S, and M) mounted on a central rod. The M ring is integral to the inner membrane of the cell and may be connected to the flagellar rod via the S ring. The S (supramembrane ring) lies just distal to the M ring. The L and P rings lie in the outer membrane and the periplasmic space, respectively.</text>
</comment>
<dbReference type="InterPro" id="IPR013556">
    <property type="entry name" value="Flag_M-ring_C"/>
</dbReference>
<evidence type="ECO:0000256" key="9">
    <source>
        <dbReference type="ARBA" id="ARBA00023136"/>
    </source>
</evidence>
<evidence type="ECO:0000256" key="5">
    <source>
        <dbReference type="ARBA" id="ARBA00017949"/>
    </source>
</evidence>
<dbReference type="Pfam" id="PF08345">
    <property type="entry name" value="YscJ_FliF_C"/>
    <property type="match status" value="1"/>
</dbReference>
<feature type="transmembrane region" description="Helical" evidence="13">
    <location>
        <begin position="389"/>
        <end position="409"/>
    </location>
</feature>
<dbReference type="NCBIfam" id="TIGR00206">
    <property type="entry name" value="fliF"/>
    <property type="match status" value="1"/>
</dbReference>
<evidence type="ECO:0000256" key="4">
    <source>
        <dbReference type="ARBA" id="ARBA00007971"/>
    </source>
</evidence>
<keyword evidence="9 13" id="KW-0472">Membrane</keyword>
<keyword evidence="16" id="KW-0282">Flagellum</keyword>
<proteinExistence type="inferred from homology"/>
<dbReference type="eggNOG" id="COG1766">
    <property type="taxonomic scope" value="Bacteria"/>
</dbReference>
<evidence type="ECO:0000256" key="10">
    <source>
        <dbReference type="ARBA" id="ARBA00023143"/>
    </source>
</evidence>
<dbReference type="PANTHER" id="PTHR30046">
    <property type="entry name" value="FLAGELLAR M-RING PROTEIN"/>
    <property type="match status" value="1"/>
</dbReference>
<dbReference type="InterPro" id="IPR000067">
    <property type="entry name" value="FlgMring_FliF"/>
</dbReference>
<reference evidence="16 17" key="1">
    <citation type="submission" date="2014-06" db="EMBL/GenBank/DDBJ databases">
        <authorList>
            <person name="Urmite Genomes Urmite Genomes"/>
        </authorList>
    </citation>
    <scope>NUCLEOTIDE SEQUENCE [LARGE SCALE GENOMIC DNA]</scope>
</reference>
<name>A0A078KVQ0_9GAMM</name>
<evidence type="ECO:0000256" key="12">
    <source>
        <dbReference type="SAM" id="MobiDB-lite"/>
    </source>
</evidence>
<keyword evidence="17" id="KW-1185">Reference proteome</keyword>
<dbReference type="PANTHER" id="PTHR30046:SF0">
    <property type="entry name" value="FLAGELLAR M-RING PROTEIN"/>
    <property type="match status" value="1"/>
</dbReference>
<dbReference type="Pfam" id="PF01514">
    <property type="entry name" value="YscJ_FliF"/>
    <property type="match status" value="1"/>
</dbReference>
<protein>
    <recommendedName>
        <fullName evidence="5">Flagellar M-ring protein</fullName>
    </recommendedName>
</protein>
<dbReference type="Proteomes" id="UP000044071">
    <property type="component" value="Unassembled WGS sequence"/>
</dbReference>
<dbReference type="GO" id="GO:0009431">
    <property type="term" value="C:bacterial-type flagellum basal body, MS ring"/>
    <property type="evidence" value="ECO:0007669"/>
    <property type="project" value="InterPro"/>
</dbReference>
<evidence type="ECO:0000256" key="11">
    <source>
        <dbReference type="ARBA" id="ARBA00025936"/>
    </source>
</evidence>
<dbReference type="GO" id="GO:0003774">
    <property type="term" value="F:cytoskeletal motor activity"/>
    <property type="evidence" value="ECO:0007669"/>
    <property type="project" value="InterPro"/>
</dbReference>
<keyword evidence="6" id="KW-1003">Cell membrane</keyword>
<dbReference type="OrthoDB" id="8554211at2"/>
<dbReference type="Gene3D" id="3.30.300.30">
    <property type="match status" value="1"/>
</dbReference>
<dbReference type="AlphaFoldDB" id="A0A078KVQ0"/>
<evidence type="ECO:0000256" key="1">
    <source>
        <dbReference type="ARBA" id="ARBA00003820"/>
    </source>
</evidence>
<dbReference type="EMBL" id="CCSB01000001">
    <property type="protein sequence ID" value="CDZ77061.1"/>
    <property type="molecule type" value="Genomic_DNA"/>
</dbReference>
<dbReference type="GO" id="GO:0071973">
    <property type="term" value="P:bacterial-type flagellum-dependent cell motility"/>
    <property type="evidence" value="ECO:0007669"/>
    <property type="project" value="InterPro"/>
</dbReference>
<evidence type="ECO:0000256" key="13">
    <source>
        <dbReference type="SAM" id="Phobius"/>
    </source>
</evidence>
<feature type="region of interest" description="Disordered" evidence="12">
    <location>
        <begin position="277"/>
        <end position="302"/>
    </location>
</feature>
<evidence type="ECO:0000256" key="7">
    <source>
        <dbReference type="ARBA" id="ARBA00022692"/>
    </source>
</evidence>
<keyword evidence="16" id="KW-0969">Cilium</keyword>
<comment type="similarity">
    <text evidence="4">Belongs to the FliF family.</text>
</comment>
<keyword evidence="10" id="KW-0975">Bacterial flagellum</keyword>
<dbReference type="InterPro" id="IPR045851">
    <property type="entry name" value="AMP-bd_C_sf"/>
</dbReference>
<dbReference type="InterPro" id="IPR043427">
    <property type="entry name" value="YscJ/FliF"/>
</dbReference>
<dbReference type="STRING" id="1034943.BN59_01340"/>
<feature type="domain" description="Flagellar M-ring C-terminal" evidence="15">
    <location>
        <begin position="270"/>
        <end position="365"/>
    </location>
</feature>
<keyword evidence="7 13" id="KW-0812">Transmembrane</keyword>
<dbReference type="PRINTS" id="PR01009">
    <property type="entry name" value="FLGMRINGFLIF"/>
</dbReference>
<dbReference type="RefSeq" id="WP_043873475.1">
    <property type="nucleotide sequence ID" value="NZ_CCVW01000001.1"/>
</dbReference>
<keyword evidence="16" id="KW-0966">Cell projection</keyword>
<comment type="subcellular location">
    <subcellularLocation>
        <location evidence="2">Bacterial flagellum basal body</location>
    </subcellularLocation>
    <subcellularLocation>
        <location evidence="3">Cell membrane</location>
        <topology evidence="3">Multi-pass membrane protein</topology>
    </subcellularLocation>
</comment>
<dbReference type="InterPro" id="IPR006182">
    <property type="entry name" value="FliF_N_dom"/>
</dbReference>